<evidence type="ECO:0000256" key="1">
    <source>
        <dbReference type="ARBA" id="ARBA00023015"/>
    </source>
</evidence>
<dbReference type="GO" id="GO:0003700">
    <property type="term" value="F:DNA-binding transcription factor activity"/>
    <property type="evidence" value="ECO:0007669"/>
    <property type="project" value="InterPro"/>
</dbReference>
<dbReference type="InterPro" id="IPR036388">
    <property type="entry name" value="WH-like_DNA-bd_sf"/>
</dbReference>
<evidence type="ECO:0000259" key="4">
    <source>
        <dbReference type="PROSITE" id="PS50949"/>
    </source>
</evidence>
<accession>A0A5C4L6T3</accession>
<dbReference type="SUPFAM" id="SSF48008">
    <property type="entry name" value="GntR ligand-binding domain-like"/>
    <property type="match status" value="1"/>
</dbReference>
<dbReference type="InterPro" id="IPR000524">
    <property type="entry name" value="Tscrpt_reg_HTH_GntR"/>
</dbReference>
<reference evidence="5 6" key="1">
    <citation type="submission" date="2019-06" db="EMBL/GenBank/DDBJ databases">
        <title>Genome of Methylobacterium sp. 17Sr1-39.</title>
        <authorList>
            <person name="Seo T."/>
        </authorList>
    </citation>
    <scope>NUCLEOTIDE SEQUENCE [LARGE SCALE GENOMIC DNA]</scope>
    <source>
        <strain evidence="5 6">17Sr1-39</strain>
    </source>
</reference>
<protein>
    <submittedName>
        <fullName evidence="5">GntR family transcriptional regulator</fullName>
    </submittedName>
</protein>
<evidence type="ECO:0000313" key="5">
    <source>
        <dbReference type="EMBL" id="TNC06643.1"/>
    </source>
</evidence>
<dbReference type="SMART" id="SM00895">
    <property type="entry name" value="FCD"/>
    <property type="match status" value="1"/>
</dbReference>
<dbReference type="EMBL" id="VDDA01000047">
    <property type="protein sequence ID" value="TNC06643.1"/>
    <property type="molecule type" value="Genomic_DNA"/>
</dbReference>
<gene>
    <name evidence="5" type="ORF">FF100_34230</name>
</gene>
<dbReference type="OrthoDB" id="7618373at2"/>
<keyword evidence="6" id="KW-1185">Reference proteome</keyword>
<proteinExistence type="predicted"/>
<dbReference type="AlphaFoldDB" id="A0A5C4L6T3"/>
<dbReference type="SMART" id="SM00345">
    <property type="entry name" value="HTH_GNTR"/>
    <property type="match status" value="2"/>
</dbReference>
<dbReference type="GO" id="GO:0003677">
    <property type="term" value="F:DNA binding"/>
    <property type="evidence" value="ECO:0007669"/>
    <property type="project" value="UniProtKB-KW"/>
</dbReference>
<dbReference type="InterPro" id="IPR011711">
    <property type="entry name" value="GntR_C"/>
</dbReference>
<evidence type="ECO:0000256" key="3">
    <source>
        <dbReference type="ARBA" id="ARBA00023163"/>
    </source>
</evidence>
<dbReference type="InterPro" id="IPR008920">
    <property type="entry name" value="TF_FadR/GntR_C"/>
</dbReference>
<comment type="caution">
    <text evidence="5">The sequence shown here is derived from an EMBL/GenBank/DDBJ whole genome shotgun (WGS) entry which is preliminary data.</text>
</comment>
<name>A0A5C4L6T3_9HYPH</name>
<evidence type="ECO:0000313" key="6">
    <source>
        <dbReference type="Proteomes" id="UP000305267"/>
    </source>
</evidence>
<dbReference type="Gene3D" id="1.20.120.530">
    <property type="entry name" value="GntR ligand-binding domain-like"/>
    <property type="match status" value="1"/>
</dbReference>
<dbReference type="SUPFAM" id="SSF46785">
    <property type="entry name" value="Winged helix' DNA-binding domain"/>
    <property type="match status" value="2"/>
</dbReference>
<sequence length="335" mass="36712">MSTRETPALGKGYYELVRTVLAENIRTGRIPPGTRLYTAAVADRLGLSPSPVRRALDRLAAEGLLAIHPQQGYVVGGAPPEAPPGRENLHRLDLDLSLLETGRSTPLSPRWETILEDVEGAVLRAIPFGTFQISEAGLCEHFGVSRTISREVLARLNGQGLIEKSRSSHWIVGPLSARTLDEMHEMRRLLEPQALCGAAARLEPGVLTAMAQELERLRAAGGRGDAPEIDAIETALHRDLIAACRNRRMIATIHGLQVAHVVDALFRAHIGVHDAGAIIDEHRMVVLHLLGRDAEGAAQALRRHLDLDHQRVRARLKVLSIFDAPNDSPYLIRIH</sequence>
<dbReference type="PROSITE" id="PS50949">
    <property type="entry name" value="HTH_GNTR"/>
    <property type="match status" value="1"/>
</dbReference>
<keyword evidence="2" id="KW-0238">DNA-binding</keyword>
<dbReference type="Proteomes" id="UP000305267">
    <property type="component" value="Unassembled WGS sequence"/>
</dbReference>
<feature type="domain" description="HTH gntR-type" evidence="4">
    <location>
        <begin position="11"/>
        <end position="78"/>
    </location>
</feature>
<dbReference type="CDD" id="cd07377">
    <property type="entry name" value="WHTH_GntR"/>
    <property type="match status" value="1"/>
</dbReference>
<dbReference type="InterPro" id="IPR036390">
    <property type="entry name" value="WH_DNA-bd_sf"/>
</dbReference>
<dbReference type="Gene3D" id="1.10.10.10">
    <property type="entry name" value="Winged helix-like DNA-binding domain superfamily/Winged helix DNA-binding domain"/>
    <property type="match status" value="2"/>
</dbReference>
<dbReference type="Pfam" id="PF00392">
    <property type="entry name" value="GntR"/>
    <property type="match status" value="1"/>
</dbReference>
<evidence type="ECO:0000256" key="2">
    <source>
        <dbReference type="ARBA" id="ARBA00023125"/>
    </source>
</evidence>
<dbReference type="PANTHER" id="PTHR43537:SF24">
    <property type="entry name" value="GLUCONATE OPERON TRANSCRIPTIONAL REPRESSOR"/>
    <property type="match status" value="1"/>
</dbReference>
<keyword evidence="3" id="KW-0804">Transcription</keyword>
<keyword evidence="1" id="KW-0805">Transcription regulation</keyword>
<dbReference type="RefSeq" id="WP_139040475.1">
    <property type="nucleotide sequence ID" value="NZ_VDDA01000047.1"/>
</dbReference>
<dbReference type="Pfam" id="PF07729">
    <property type="entry name" value="FCD"/>
    <property type="match status" value="1"/>
</dbReference>
<organism evidence="5 6">
    <name type="scientific">Methylobacterium terricola</name>
    <dbReference type="NCBI Taxonomy" id="2583531"/>
    <lineage>
        <taxon>Bacteria</taxon>
        <taxon>Pseudomonadati</taxon>
        <taxon>Pseudomonadota</taxon>
        <taxon>Alphaproteobacteria</taxon>
        <taxon>Hyphomicrobiales</taxon>
        <taxon>Methylobacteriaceae</taxon>
        <taxon>Methylobacterium</taxon>
    </lineage>
</organism>
<dbReference type="PANTHER" id="PTHR43537">
    <property type="entry name" value="TRANSCRIPTIONAL REGULATOR, GNTR FAMILY"/>
    <property type="match status" value="1"/>
</dbReference>